<reference evidence="7" key="1">
    <citation type="submission" date="2021-07" db="EMBL/GenBank/DDBJ databases">
        <authorList>
            <person name="Branca A.L. A."/>
        </authorList>
    </citation>
    <scope>NUCLEOTIDE SEQUENCE</scope>
</reference>
<dbReference type="InterPro" id="IPR010071">
    <property type="entry name" value="AA_adenyl_dom"/>
</dbReference>
<dbReference type="Gene3D" id="3.30.300.30">
    <property type="match status" value="4"/>
</dbReference>
<feature type="domain" description="Carrier" evidence="6">
    <location>
        <begin position="4900"/>
        <end position="4976"/>
    </location>
</feature>
<dbReference type="InterPro" id="IPR042099">
    <property type="entry name" value="ANL_N_sf"/>
</dbReference>
<feature type="domain" description="Carrier" evidence="6">
    <location>
        <begin position="750"/>
        <end position="826"/>
    </location>
</feature>
<dbReference type="Gene3D" id="3.40.50.12780">
    <property type="entry name" value="N-terminal domain of ligase-like"/>
    <property type="match status" value="4"/>
</dbReference>
<accession>A0A9W4NSC0</accession>
<dbReference type="PROSITE" id="PS50075">
    <property type="entry name" value="CARRIER"/>
    <property type="match status" value="4"/>
</dbReference>
<dbReference type="InterPro" id="IPR036736">
    <property type="entry name" value="ACP-like_sf"/>
</dbReference>
<dbReference type="SUPFAM" id="SSF47336">
    <property type="entry name" value="ACP-like"/>
    <property type="match status" value="4"/>
</dbReference>
<dbReference type="SMART" id="SM00823">
    <property type="entry name" value="PKS_PP"/>
    <property type="match status" value="4"/>
</dbReference>
<dbReference type="InterPro" id="IPR020845">
    <property type="entry name" value="AMP-binding_CS"/>
</dbReference>
<dbReference type="FunFam" id="3.40.50.980:FF:000001">
    <property type="entry name" value="Non-ribosomal peptide synthetase"/>
    <property type="match status" value="1"/>
</dbReference>
<dbReference type="OrthoDB" id="413313at2759"/>
<dbReference type="CDD" id="cd19534">
    <property type="entry name" value="E_NRPS"/>
    <property type="match status" value="3"/>
</dbReference>
<dbReference type="EMBL" id="CAJVPD010000260">
    <property type="protein sequence ID" value="CAG8404915.1"/>
    <property type="molecule type" value="Genomic_DNA"/>
</dbReference>
<dbReference type="InterPro" id="IPR000873">
    <property type="entry name" value="AMP-dep_synth/lig_dom"/>
</dbReference>
<keyword evidence="4" id="KW-0677">Repeat</keyword>
<dbReference type="InterPro" id="IPR023213">
    <property type="entry name" value="CAT-like_dom_sf"/>
</dbReference>
<protein>
    <recommendedName>
        <fullName evidence="6">Carrier domain-containing protein</fullName>
    </recommendedName>
</protein>
<gene>
    <name evidence="7" type="ORF">PSALAMII_LOCUS8082</name>
</gene>
<dbReference type="CDD" id="cd19542">
    <property type="entry name" value="CT_NRPS-like"/>
    <property type="match status" value="3"/>
</dbReference>
<dbReference type="NCBIfam" id="TIGR01733">
    <property type="entry name" value="AA-adenyl-dom"/>
    <property type="match status" value="3"/>
</dbReference>
<dbReference type="Proteomes" id="UP001152592">
    <property type="component" value="Unassembled WGS sequence"/>
</dbReference>
<dbReference type="PROSITE" id="PS00455">
    <property type="entry name" value="AMP_BINDING"/>
    <property type="match status" value="4"/>
</dbReference>
<dbReference type="SUPFAM" id="SSF52777">
    <property type="entry name" value="CoA-dependent acyltransferases"/>
    <property type="match status" value="14"/>
</dbReference>
<dbReference type="InterPro" id="IPR009081">
    <property type="entry name" value="PP-bd_ACP"/>
</dbReference>
<sequence length="5937" mass="653856">MVEDFEARHLIDGLQGQDTVETLIVTLESWVLQAVEQFKASNGFLEVGGTSDNPEASPDVNIQVDGGETMLTRLREEVRQVVHRYHDSASDFAASLVLDGNTETGRPDTLLILNFLGKSQAWVPEQARKTLCQEERCAPLLEMHCQTHPEGLELHIASPFPEGVQEFIQNLDLRVRRSVADITVAKVSVDSTSDASDSELKTIWDWNATVPVMVPRCVHDIIAGEARRRPLAPAVSAWDGELDYQQLDQYSTRFANFLVQLGAGPDDIIPLCFEKSKWMMVAILAVMKSGAVIAALDPTQPESRLQTIMKQLQPRWMLASPAQIEVATRLETSDVILLDETHLQRLPEPQSEELPCVDPSSNLYIVFTSGSTGMPKGVMINHTNFSSAIAHQNHALGINETSRVFDFSSYAFDLSWGNIIHTFAAGGCLCIPSESERKGNITDAIRRLGVNHLQLTPTVARLIDPHDIPNLRLILLIGEAMTQADVAQWTPYCTLINSYGPAECTVAVTFQTIPHDKPWDLSMGKGVGCNTWIVDEAHGDSLVSIGHTGELWLEGPLVGQGYLGDPKKTVASFVNDPAWLTRGAPGIPGRRGRLYKTGDLARYNSDGSLVYSARRDTQIKIRGQRVELGDVEYHLKLALPDNIPSVAAEAITPRGSENAILTAFIPLGEAANDNADKTREILASCVHGVKEHLTEQLPSYMVPSMYLAVSEIPMSTTGKTDRLRLREIGSSLTLDQLTKLQPSRAAANKAPQTEMEHRLQQLWAEVLNLEASQIGIDESFFLLGGDSISAMRVSAKSLARGVHVTVPDMFKHKTISRLAREIHPDDMTNQRQGLRDQPFALSPIQQFTLNIHQNKHGHFNQSSFVRITEHQGPDAVRRAIRFVVARHSMLRARFQRGSDGTWMQRITSCTDESYSWKYHRLSCLDDAIADLHNSQRALDLQTGPLFAVDLIDTPDHQYLYLTAHGLVVDNFSWRIILEDLEENLVTRTNSVSSAPLSFQTWCHLQEQHAREHLTPDDVMPLNIELPCDEYWGLSPGLNTHGEVKETRFTLSQETSDSLLGTANRAFQTEPVDVFLATLLRSFMDIFNDRDPPNIFSEIHGRESWSPAIDPTKTVGCFTTMAPVPVLPTSHQLSTAELVRSIKDRRRQIPHNGWSYFTSRYLNTGGQERFGSHACPEIAFNYFGPTQEPERSDALFQPCSSLQGRVPNVADSMDRPCLIDVSAELIEGCVQFRFLFSEHIMKQDMLDEWIAACESSLEATAMQLCNTQPSYTLSDFPLLPPTPAMGKKLEKLSQTGISYGEVEDIYECSPLQQGILLSQAKNRDMYWTRVRWTVRSSKGRSSPVDAARFELAWRMVVKRHAVLRTTFAESISSDGCSYQMVLKNASPSVHTIQAADPLDAVVKYRSTTGLRVRPVHSFVLCPTSHGDLFCELELNHAIIDAISIQILNHELCAAYDGLLPAEPGPLYSDYIRHLQTLPTTEAKEFWQTQLAGAQPCIFPTLAESNPQLGDSKVIHSLPISPETNQTLRQFCRVNDLTPANVVSLAWALVLRTYTGSDSLCYGYVVSGRDIPMRHVDRAVGTFINMVVTHVEIDSERELLTVIQEIQEAYLRSLEYNYYPLAEVLHAHHTEGQPLFNTALSVETASADVAKPEMTTIVLEDEAVFDPHEYDMIASVMLLDDNPRISINYSEHLLSKRQVSAVAETFLQALENIMLHSDSKVGDLETTISPQDLATIWGWNSDVPETLLSSVPELITRCVQQQPDATAVCAWDGELTYRELEDLSSRLAHHLLARGVSPHSILPVCFEKSRWVPVAILGVLKAGCAVVTMDPEQPEERLQLVVKKAQGFILTSPVCRDLACRLQPEAIVLDGQSLKDMPEPDPCYLPTISSTDMLYLIFSSGTTGTPKGSVMSHGNACSAVRHQQAHLGLPSPARMLDCLSYAFDAPWFNFLHALTSGGCLCIPSDTQRKDNLPGCLRTLKANYALLTPSVARTIDPATVPGLETLSLGGEAISADDITRWPNTRLLGLYGPSECTVVTTIYQFKGRTDEARMLGHSFGMKAWVVDPLHGKSLAPLGGKGELWVEGPLVGQGYLGEAEQTSANYVEDPDWLLRGAPGCSGRRGRVYKTGDIVRSHSDGSLLYVGRKDTQVKIRGQRVELAEVEHHLRQALPAGVNVPVVVELVCPQGSVNAVLVAFVPIGDEATASPQSIDEALRRYTDGVEDRLMRSLPTYMIPRMYFPVAEIPFTTAGKTDQRRLKQMASSHTLEQLAALQPSQHMRRAPSSEMEWRLQEMWAAILDIDAASVAATDNFLRIGGDSIGAIRLVRLAAEQGIILTVSAIFKSPTLCDMAHVAKLGSDFIQDDIPPFTLLGENVDASQIQLQAAVLCDLSPSTVKDILPCTPLQEGLLSLTAKRQGDYVYPQVLQLHESVDIPRFKDAWNQVVMQTSILRTRIVDLEGQGLVQVVTTHPPDWHYGSNLDALIQEHLCFPVTLGTALARCGLVEVGGEDQGRQQYFVLTLHHALYDGWSMSLLLAEVSKAYHGTARDGLVSLNSLIKYVTELGAEADSYWRDTLDGLVAVPFPSPSSPLYQTCAQDMLEYQIPEIQWPQNHITPATSLRAAWAILTAHYTQCDDVIFGSTVTGRQAPVYRVEAIEGPTIATVPVRVTIQENMDVMGLLEQVQEQSIDMIPYEQVGLQRIQRLGTDAERACQFQTLLVVQPAPETMVTDGSTSLFHEEGSAASQTSLGSFNSYALLLQCQLTATGVSIQMSYDSNVMAEPQVQRLAVQFEHILRLLCDESQHQSPVFHLEAICDEDLRRVWTLNSPVPTTVEACMHDMFTMHARQKPASQAVASWDGNLTYSELDEHSTKLAQHLRNSGVGPGAVVALCFEKSMWMPVAMLGVMKAGGASVALDITQPEDRLRTVVEQVQPVLVLSSMQAKELAQSFIDKPVDVVSQQTLEARSSCSMEHGQLPVVQPTDRLYICFTSGSTGVPKGAMMSHQNMASAVYHQRAALDLTDSARVFDFSSYAFDACWMNFLHTIAAGACLCIPSDEERKGDIAECMGRLGVTFTFLTPSTARLINPASVPDLQILVIGGEAATQQDIIQWKDHVQLKNLYGPAECSAASTIFDIGGNEHHPGTIGAGKGMATWVVEPVESRQLSPYGAVGELWVEGPLVGLGYLGRPDLSAASFTDNPPWLLQGQSPGFLGRTGRMYRTGDLVRYNQDGTLVYIERKDAQVKIRGQRVELAEVEYHLNQALPPAAAEIGVAVEVIRPQGSVNPILVAYLAIGEPALGSLETIRAKLAHYSQGARKRLEDQVPSYMVPSLFLPVVSIPMTVTGKRDRRRLHETWASRSLEELADLQPTRGNYQAPTTDLETRIQALWAECLNISASKIGMQDNFFALGGDSISAMQLSAKSRSMNLQIAVPDIFRCKTIARLALGVSPLVNLAVDHTPDDQGESFALSPIQQMFADTLCGVSNHFNQSFFVQVRKSVTLSQLNAAMDALVGQHGMLRARFECDGERILSQRILPPGTSGNYRVSQHEVAGSQATSAVIHHSQLSLDIQNGPVMAVDLINAPEGQSLFLVAHHMVVDLVSWRIILADLEDHLTNSSISGLTSMSFQSWCRLQADDAESHCEVEAVLPDGTLPLPPPDLAYWGQTQSSNNFEDVIKGKIFLTKQVTETLLGPANAAFDTQPVELLHASILHSFATTFHDRTPPTIFSEGHGREPWSSAIDISRTVGWFTTMFPIVAAAKKGDKIASLVRQIKDLRRQMPSNGRPYFASRFLSSAGKEAFQSNGPVEIMFNYLGLYQQLERADALFNLRSMPDGVDDLCDISGKMSRFALVDISASVTDGCLHVEFLYNQHMKHQTSIRTWIEECKHTLQTAAQELPLLQPSYTACSFPLLRMREPDLPTLRQRLTELDLAYGQVEDIYPCSPLQEGIILSQIKNPSLYRTRIRWMARSRQGSTRVDTDRIKQAWQQLVDRHAALRTIFIDSISGGGLKDQLVVKDLLANVHIFQPTNETRIGGTSTGKGKTSSTFTLSSTYSGVLCELSINHACIDARSLGIIKEELCAAYDDNLPSSVAPLYKDYIQFMQSVSTSSAEKYWQSHLRGVNPCIFPPLDGPEAGGRRLRTISSTFDQDLHLSLRAFCMEHGLTTSNVFHVAWALALRAYTGLETVCFGYLTSGRNIPLQGADRTVGPFINMLVSRVDLANGDSLTSLVQRNQEQYLQSLEFQHCPLAKIFHLADTPEKELFNTAMSLQSSGSLPQASSSTISLVDDGGDDPTEYDILINIGVGDEETALNFNFNGSKVSESHAKSALDIFLKAVKQIVQHGDQTTLEANFISSHDLQTIWDWNSSPTKPVDRCVHEFIMEQAERQPAAVAICAWDGSLTYKELNDMSTNLAFQIGNLGVGPGMNVPLLFEKSRWMSVASLAVMKAGGTMVSLDPSQPEERLRVIIDQVQPGLILASEGAQVRASSIANCPVVPVEAASLASLNAPLDASLPMVDPAGSLYLVFTSGSSGLPKGVAISHSNFSTGIAHQRDCLKLSTSSRVLEYASYAFDVSWGTILATLGAGGCVCIPEESERRGDISATMRRLEVNYAGLTPSVARLLDPSHTPLLKTLVLAGEPVSQSDVKQWSPHVDLINAYGPAETTVWVTFANLGTDVSTPSIGKGVACNTWVVDPCRPSQLTPLGCVGELWLEGPLVGRGYHRDPERTTAAFIENPQWLVRGPGGPQDSGRQGRLYRTGDLVRYMPDGSIAYIGRKDNQVKIHGQRVELEEVEKHIQQAIMKSAAAAAMVPVVAAIVIPKGSSKSILAAYLALGNSAVGPLDVVRTAVNPYVGLVNQSLEKQLPSYMRPSIYIPVAEIPTTTNGKTDRRMLQAMASTRTLSEWASLQCADAKECTASSPGELELQRLFAEVLNIDQSLLGVNESFFSLGGDSITAMQLSAKSKSSGVYVTVGDIFRYRTVVQLSKHATDTTAIPTPLREATDNLFDLSPAQELFFASQDKGKNLFNQTILARVSSPLNPNTLRQAIETLIARHSMLRARFAQAADGAWKQKIMPDSAGCYVFREHHITTLQDIEPLLHKSQESIDIVQGPILAVDLIESSQDEQCIFLVAHHLVMDLESWRITLRELEEYLISGRITGFTPFPFQSWNHLQTNYSRDHSPPQDALPFEVRPPQHDYWGLVPGYDENTLSNASHSTFTLDRPLTEMLMGPANSAFNTQPLEVLHAALLYAFANTFPDRDPPPIFTQGHGREVWDSTIDLSRTVGCLTTLSPIFAPIKRGNSLAEAVRCVKDTRRQTLRHGSSHFTSQHLNPAGRQAFATKGPVEIIFNCTGLSQQVERHDSLFQQSEIAVTKPSAATTTISRFSLVDVTASVIHGQLRFKFTYNKEMKPLDKMLEWINQSECALRTAAEELLVHSPSRTICDFPLLSLSETTLDELSNRVLPGLGLSYSQIEDIYPAAPVQQGMIKSQAKSNELYWTRLRWTVQSTSTSPIDLDRLKCAWQLVVKRHSILRTIFIDGDGPSKVKNQLVLKDVPVDVKLLYTEQQILPVPVSGVKWHTDLSTRAETPQHSLVLTQTASGRVFCDLELNHTMFDGHSLGLMKQEICAAYTGSLPTSPAPSYKVYIEHLSKLPVDEGEQFWQAYLHGAQPCHFPTLGQPDTSHGPQKRTALSVSLGSPTHQALLAFCQQHGVTSSNVLYLAWGLLLRAVTGSDKVSFGYATSGRDAPIPGVHMVLGPFINMLVCVLDFEAQASVRSTMEKVQEDYLAALRYQFTPLGEDMQLSGTFGQGLFNTAVFAQVGPTRREQNLHEISIADQAGRGSPDYDIAIAFAQDDVETKISFDCAALALSEEGVQSLAGLFLRVVEDVIRVPDQKANTINLISQQDLENLRACNQTAPQTVDSCVDGITDEASSDQLAMVYNQHTESVDSQTTELGV</sequence>
<dbReference type="PROSITE" id="PS00012">
    <property type="entry name" value="PHOSPHOPANTETHEINE"/>
    <property type="match status" value="1"/>
</dbReference>
<dbReference type="FunFam" id="3.40.50.12780:FF:000014">
    <property type="entry name" value="Nonribosomal peptide synthetase 1"/>
    <property type="match status" value="2"/>
</dbReference>
<dbReference type="Pfam" id="PF00550">
    <property type="entry name" value="PP-binding"/>
    <property type="match status" value="4"/>
</dbReference>
<dbReference type="GO" id="GO:0031177">
    <property type="term" value="F:phosphopantetheine binding"/>
    <property type="evidence" value="ECO:0007669"/>
    <property type="project" value="InterPro"/>
</dbReference>
<dbReference type="InterPro" id="IPR020806">
    <property type="entry name" value="PKS_PP-bd"/>
</dbReference>
<dbReference type="FunFam" id="3.30.559.30:FF:000003">
    <property type="entry name" value="Nonribosomal peptide synthase SidD"/>
    <property type="match status" value="1"/>
</dbReference>
<feature type="domain" description="Carrier" evidence="6">
    <location>
        <begin position="3366"/>
        <end position="3442"/>
    </location>
</feature>
<dbReference type="SUPFAM" id="SSF56801">
    <property type="entry name" value="Acetyl-CoA synthetase-like"/>
    <property type="match status" value="4"/>
</dbReference>
<comment type="caution">
    <text evidence="7">The sequence shown here is derived from an EMBL/GenBank/DDBJ whole genome shotgun (WGS) entry which is preliminary data.</text>
</comment>
<feature type="domain" description="Carrier" evidence="6">
    <location>
        <begin position="2278"/>
        <end position="2354"/>
    </location>
</feature>
<dbReference type="Pfam" id="PF00501">
    <property type="entry name" value="AMP-binding"/>
    <property type="match status" value="4"/>
</dbReference>
<keyword evidence="2" id="KW-0597">Phosphoprotein</keyword>
<evidence type="ECO:0000256" key="5">
    <source>
        <dbReference type="ARBA" id="ARBA00029454"/>
    </source>
</evidence>
<evidence type="ECO:0000313" key="7">
    <source>
        <dbReference type="EMBL" id="CAG8404915.1"/>
    </source>
</evidence>
<dbReference type="InterPro" id="IPR001242">
    <property type="entry name" value="Condensation_dom"/>
</dbReference>
<dbReference type="GO" id="GO:0016874">
    <property type="term" value="F:ligase activity"/>
    <property type="evidence" value="ECO:0007669"/>
    <property type="project" value="UniProtKB-KW"/>
</dbReference>
<dbReference type="InterPro" id="IPR006162">
    <property type="entry name" value="Ppantetheine_attach_site"/>
</dbReference>
<dbReference type="Gene3D" id="3.30.559.30">
    <property type="entry name" value="Nonribosomal peptide synthetase, condensation domain"/>
    <property type="match status" value="7"/>
</dbReference>
<evidence type="ECO:0000259" key="6">
    <source>
        <dbReference type="PROSITE" id="PS50075"/>
    </source>
</evidence>
<dbReference type="GO" id="GO:0044550">
    <property type="term" value="P:secondary metabolite biosynthetic process"/>
    <property type="evidence" value="ECO:0007669"/>
    <property type="project" value="UniProtKB-ARBA"/>
</dbReference>
<proteinExistence type="inferred from homology"/>
<evidence type="ECO:0000256" key="2">
    <source>
        <dbReference type="ARBA" id="ARBA00022553"/>
    </source>
</evidence>
<dbReference type="FunFam" id="3.30.300.30:FF:000015">
    <property type="entry name" value="Nonribosomal peptide synthase SidD"/>
    <property type="match status" value="4"/>
</dbReference>
<dbReference type="PANTHER" id="PTHR45398">
    <property type="match status" value="1"/>
</dbReference>
<comment type="similarity">
    <text evidence="5">Belongs to the NRP synthetase family.</text>
</comment>
<dbReference type="Gene3D" id="3.30.559.10">
    <property type="entry name" value="Chloramphenicol acetyltransferase-like domain"/>
    <property type="match status" value="7"/>
</dbReference>
<dbReference type="NCBIfam" id="NF003417">
    <property type="entry name" value="PRK04813.1"/>
    <property type="match status" value="4"/>
</dbReference>
<evidence type="ECO:0000256" key="1">
    <source>
        <dbReference type="ARBA" id="ARBA00022450"/>
    </source>
</evidence>
<evidence type="ECO:0000256" key="3">
    <source>
        <dbReference type="ARBA" id="ARBA00022598"/>
    </source>
</evidence>
<dbReference type="CDD" id="cd05918">
    <property type="entry name" value="A_NRPS_SidN3_like"/>
    <property type="match status" value="4"/>
</dbReference>
<evidence type="ECO:0000256" key="4">
    <source>
        <dbReference type="ARBA" id="ARBA00022737"/>
    </source>
</evidence>
<dbReference type="InterPro" id="IPR045851">
    <property type="entry name" value="AMP-bd_C_sf"/>
</dbReference>
<dbReference type="Pfam" id="PF00668">
    <property type="entry name" value="Condensation"/>
    <property type="match status" value="7"/>
</dbReference>
<evidence type="ECO:0000313" key="8">
    <source>
        <dbReference type="Proteomes" id="UP001152592"/>
    </source>
</evidence>
<dbReference type="PANTHER" id="PTHR45398:SF1">
    <property type="entry name" value="ENZYME, PUTATIVE (JCVI)-RELATED"/>
    <property type="match status" value="1"/>
</dbReference>
<dbReference type="FunFam" id="3.30.559.10:FF:000016">
    <property type="entry name" value="Nonribosomal peptide synthase Pes1"/>
    <property type="match status" value="3"/>
</dbReference>
<keyword evidence="1" id="KW-0596">Phosphopantetheine</keyword>
<dbReference type="FunFam" id="3.30.559.30:FF:000002">
    <property type="entry name" value="Nonribosomal peptide synthase Pes1"/>
    <property type="match status" value="3"/>
</dbReference>
<organism evidence="7 8">
    <name type="scientific">Penicillium salamii</name>
    <dbReference type="NCBI Taxonomy" id="1612424"/>
    <lineage>
        <taxon>Eukaryota</taxon>
        <taxon>Fungi</taxon>
        <taxon>Dikarya</taxon>
        <taxon>Ascomycota</taxon>
        <taxon>Pezizomycotina</taxon>
        <taxon>Eurotiomycetes</taxon>
        <taxon>Eurotiomycetidae</taxon>
        <taxon>Eurotiales</taxon>
        <taxon>Aspergillaceae</taxon>
        <taxon>Penicillium</taxon>
    </lineage>
</organism>
<dbReference type="FunFam" id="1.10.1200.10:FF:000005">
    <property type="entry name" value="Nonribosomal peptide synthetase 1"/>
    <property type="match status" value="2"/>
</dbReference>
<name>A0A9W4NSC0_9EURO</name>
<dbReference type="CDD" id="cd19545">
    <property type="entry name" value="FUM14_C_NRPS-like"/>
    <property type="match status" value="1"/>
</dbReference>
<dbReference type="Gene3D" id="1.10.1200.10">
    <property type="entry name" value="ACP-like"/>
    <property type="match status" value="4"/>
</dbReference>
<keyword evidence="3" id="KW-0436">Ligase</keyword>